<accession>A0A1B2HJ93</accession>
<dbReference type="EMBL" id="CP016793">
    <property type="protein sequence ID" value="ANZ37798.1"/>
    <property type="molecule type" value="Genomic_DNA"/>
</dbReference>
<gene>
    <name evidence="1" type="ORF">BBK82_18750</name>
</gene>
<dbReference type="STRING" id="1586287.BBK82_18750"/>
<dbReference type="Proteomes" id="UP000093053">
    <property type="component" value="Chromosome"/>
</dbReference>
<sequence>MLPRVEYTRRDLALAYLEAYPMPEHHQVDPESLYARLKVFHTQLLAGLEQLFAVDLKSDRFAHFFFGQVARSYRDNRHPTSGMLESGPLFTRPGGTELLKLCNELATLHEWSQKRLVDLTVELLAMVKPDHGEVVTTEQLRAIGVDTVKPTDPDGEWR</sequence>
<organism evidence="1 2">
    <name type="scientific">Lentzea guizhouensis</name>
    <dbReference type="NCBI Taxonomy" id="1586287"/>
    <lineage>
        <taxon>Bacteria</taxon>
        <taxon>Bacillati</taxon>
        <taxon>Actinomycetota</taxon>
        <taxon>Actinomycetes</taxon>
        <taxon>Pseudonocardiales</taxon>
        <taxon>Pseudonocardiaceae</taxon>
        <taxon>Lentzea</taxon>
    </lineage>
</organism>
<name>A0A1B2HJ93_9PSEU</name>
<evidence type="ECO:0000313" key="1">
    <source>
        <dbReference type="EMBL" id="ANZ37798.1"/>
    </source>
</evidence>
<protein>
    <submittedName>
        <fullName evidence="1">Uncharacterized protein</fullName>
    </submittedName>
</protein>
<evidence type="ECO:0000313" key="2">
    <source>
        <dbReference type="Proteomes" id="UP000093053"/>
    </source>
</evidence>
<reference evidence="1 2" key="1">
    <citation type="submission" date="2016-07" db="EMBL/GenBank/DDBJ databases">
        <title>Complete genome sequence of the Lentzea guizhouensis DHS C013.</title>
        <authorList>
            <person name="Cao C."/>
        </authorList>
    </citation>
    <scope>NUCLEOTIDE SEQUENCE [LARGE SCALE GENOMIC DNA]</scope>
    <source>
        <strain evidence="1 2">DHS C013</strain>
    </source>
</reference>
<proteinExistence type="predicted"/>
<dbReference type="AlphaFoldDB" id="A0A1B2HJ93"/>
<keyword evidence="2" id="KW-1185">Reference proteome</keyword>
<dbReference type="KEGG" id="led:BBK82_18750"/>